<name>A0A645JDP3_9ZZZZ</name>
<evidence type="ECO:0000313" key="1">
    <source>
        <dbReference type="EMBL" id="MPN61200.1"/>
    </source>
</evidence>
<gene>
    <name evidence="1" type="ORF">SDC9_208934</name>
</gene>
<dbReference type="InterPro" id="IPR017850">
    <property type="entry name" value="Alkaline_phosphatase_core_sf"/>
</dbReference>
<reference evidence="1" key="1">
    <citation type="submission" date="2019-08" db="EMBL/GenBank/DDBJ databases">
        <authorList>
            <person name="Kucharzyk K."/>
            <person name="Murdoch R.W."/>
            <person name="Higgins S."/>
            <person name="Loffler F."/>
        </authorList>
    </citation>
    <scope>NUCLEOTIDE SEQUENCE</scope>
</reference>
<comment type="caution">
    <text evidence="1">The sequence shown here is derived from an EMBL/GenBank/DDBJ whole genome shotgun (WGS) entry which is preliminary data.</text>
</comment>
<dbReference type="Gene3D" id="3.30.1120.10">
    <property type="match status" value="1"/>
</dbReference>
<organism evidence="1">
    <name type="scientific">bioreactor metagenome</name>
    <dbReference type="NCBI Taxonomy" id="1076179"/>
    <lineage>
        <taxon>unclassified sequences</taxon>
        <taxon>metagenomes</taxon>
        <taxon>ecological metagenomes</taxon>
    </lineage>
</organism>
<proteinExistence type="predicted"/>
<accession>A0A645JDP3</accession>
<dbReference type="AlphaFoldDB" id="A0A645JDP3"/>
<dbReference type="EMBL" id="VSSQ01137444">
    <property type="protein sequence ID" value="MPN61200.1"/>
    <property type="molecule type" value="Genomic_DNA"/>
</dbReference>
<dbReference type="SUPFAM" id="SSF53649">
    <property type="entry name" value="Alkaline phosphatase-like"/>
    <property type="match status" value="1"/>
</dbReference>
<sequence length="87" mass="9728">MVEANGKMAFRSGDWAFIPAYKGPERNTTGNELGNLPADGLFNLKSDIGQLNNLSAQNQAQLQKMKSRFLEITKGYYNADVQEMELK</sequence>
<protein>
    <recommendedName>
        <fullName evidence="2">Arylsulfatase</fullName>
    </recommendedName>
</protein>
<evidence type="ECO:0008006" key="2">
    <source>
        <dbReference type="Google" id="ProtNLM"/>
    </source>
</evidence>